<dbReference type="Gene3D" id="2.30.110.10">
    <property type="entry name" value="Electron Transport, Fmn-binding Protein, Chain A"/>
    <property type="match status" value="1"/>
</dbReference>
<dbReference type="GO" id="GO:0016491">
    <property type="term" value="F:oxidoreductase activity"/>
    <property type="evidence" value="ECO:0007669"/>
    <property type="project" value="UniProtKB-KW"/>
</dbReference>
<gene>
    <name evidence="3" type="ORF">Q4T40_20195</name>
</gene>
<dbReference type="PANTHER" id="PTHR43567">
    <property type="entry name" value="FLAVOREDOXIN-RELATED-RELATED"/>
    <property type="match status" value="1"/>
</dbReference>
<comment type="similarity">
    <text evidence="1">Belongs to the flavoredoxin family.</text>
</comment>
<evidence type="ECO:0000313" key="4">
    <source>
        <dbReference type="Proteomes" id="UP001254848"/>
    </source>
</evidence>
<dbReference type="SUPFAM" id="SSF50475">
    <property type="entry name" value="FMN-binding split barrel"/>
    <property type="match status" value="1"/>
</dbReference>
<organism evidence="3 4">
    <name type="scientific">Anaeroselena agilis</name>
    <dbReference type="NCBI Taxonomy" id="3063788"/>
    <lineage>
        <taxon>Bacteria</taxon>
        <taxon>Bacillati</taxon>
        <taxon>Bacillota</taxon>
        <taxon>Negativicutes</taxon>
        <taxon>Acetonemataceae</taxon>
        <taxon>Anaeroselena</taxon>
    </lineage>
</organism>
<dbReference type="SMART" id="SM00903">
    <property type="entry name" value="Flavin_Reduct"/>
    <property type="match status" value="1"/>
</dbReference>
<keyword evidence="4" id="KW-1185">Reference proteome</keyword>
<reference evidence="3 4" key="1">
    <citation type="submission" date="2023-07" db="EMBL/GenBank/DDBJ databases">
        <title>The novel representative of Negativicutes class, Anaeroselena agilis gen. nov. sp. nov.</title>
        <authorList>
            <person name="Prokofeva M.I."/>
            <person name="Elcheninov A.G."/>
            <person name="Klyukina A."/>
            <person name="Kublanov I.V."/>
            <person name="Frolov E.N."/>
            <person name="Podosokorskaya O.A."/>
        </authorList>
    </citation>
    <scope>NUCLEOTIDE SEQUENCE [LARGE SCALE GENOMIC DNA]</scope>
    <source>
        <strain evidence="3 4">4137-cl</strain>
    </source>
</reference>
<comment type="caution">
    <text evidence="3">The sequence shown here is derived from an EMBL/GenBank/DDBJ whole genome shotgun (WGS) entry which is preliminary data.</text>
</comment>
<accession>A0ABU3P3D3</accession>
<dbReference type="PANTHER" id="PTHR43567:SF5">
    <property type="entry name" value="HYPOTHETICAL CYTOSOLIC PROTEIN"/>
    <property type="match status" value="1"/>
</dbReference>
<dbReference type="InterPro" id="IPR052174">
    <property type="entry name" value="Flavoredoxin"/>
</dbReference>
<name>A0ABU3P3D3_9FIRM</name>
<feature type="domain" description="Flavin reductase like" evidence="2">
    <location>
        <begin position="14"/>
        <end position="164"/>
    </location>
</feature>
<dbReference type="EC" id="1.5.1.-" evidence="3"/>
<proteinExistence type="inferred from homology"/>
<evidence type="ECO:0000313" key="3">
    <source>
        <dbReference type="EMBL" id="MDT8903554.1"/>
    </source>
</evidence>
<dbReference type="InterPro" id="IPR002563">
    <property type="entry name" value="Flavin_Rdtase-like_dom"/>
</dbReference>
<keyword evidence="3" id="KW-0560">Oxidoreductase</keyword>
<dbReference type="Pfam" id="PF01613">
    <property type="entry name" value="Flavin_Reduct"/>
    <property type="match status" value="1"/>
</dbReference>
<sequence length="164" mass="18024">MKEISFSDQASKAMEVLRQGAFLTAGDGDKSNVMTIAWGSIGFMWGKPVFTVMVRPSRHTYQFMDRGEFTVSLPLAGMKDALALCGSKSGRDVDKVKAAGLTLRAGQKVATPVVDGCGLYYECRVAYRYDMVPGQLGQDYDAQWYKGSDYHTVYIGEIVAAYTD</sequence>
<evidence type="ECO:0000256" key="1">
    <source>
        <dbReference type="ARBA" id="ARBA00038054"/>
    </source>
</evidence>
<dbReference type="Proteomes" id="UP001254848">
    <property type="component" value="Unassembled WGS sequence"/>
</dbReference>
<evidence type="ECO:0000259" key="2">
    <source>
        <dbReference type="SMART" id="SM00903"/>
    </source>
</evidence>
<dbReference type="RefSeq" id="WP_413782009.1">
    <property type="nucleotide sequence ID" value="NZ_JAUOZS010000001.1"/>
</dbReference>
<dbReference type="InterPro" id="IPR012349">
    <property type="entry name" value="Split_barrel_FMN-bd"/>
</dbReference>
<protein>
    <submittedName>
        <fullName evidence="3">Flavin reductase family protein</fullName>
        <ecNumber evidence="3">1.5.1.-</ecNumber>
    </submittedName>
</protein>
<dbReference type="EMBL" id="JAUOZS010000001">
    <property type="protein sequence ID" value="MDT8903554.1"/>
    <property type="molecule type" value="Genomic_DNA"/>
</dbReference>